<organism evidence="1 2">
    <name type="scientific">Panagrellus redivivus</name>
    <name type="common">Microworm</name>
    <dbReference type="NCBI Taxonomy" id="6233"/>
    <lineage>
        <taxon>Eukaryota</taxon>
        <taxon>Metazoa</taxon>
        <taxon>Ecdysozoa</taxon>
        <taxon>Nematoda</taxon>
        <taxon>Chromadorea</taxon>
        <taxon>Rhabditida</taxon>
        <taxon>Tylenchina</taxon>
        <taxon>Panagrolaimomorpha</taxon>
        <taxon>Panagrolaimoidea</taxon>
        <taxon>Panagrolaimidae</taxon>
        <taxon>Panagrellus</taxon>
    </lineage>
</organism>
<dbReference type="AlphaFoldDB" id="A0A7E4W083"/>
<reference evidence="1" key="1">
    <citation type="journal article" date="2013" name="Genetics">
        <title>The draft genome and transcriptome of Panagrellus redivivus are shaped by the harsh demands of a free-living lifestyle.</title>
        <authorList>
            <person name="Srinivasan J."/>
            <person name="Dillman A.R."/>
            <person name="Macchietto M.G."/>
            <person name="Heikkinen L."/>
            <person name="Lakso M."/>
            <person name="Fracchia K.M."/>
            <person name="Antoshechkin I."/>
            <person name="Mortazavi A."/>
            <person name="Wong G."/>
            <person name="Sternberg P.W."/>
        </authorList>
    </citation>
    <scope>NUCLEOTIDE SEQUENCE [LARGE SCALE GENOMIC DNA]</scope>
    <source>
        <strain evidence="1">MT8872</strain>
    </source>
</reference>
<evidence type="ECO:0000313" key="2">
    <source>
        <dbReference type="WBParaSite" id="Pan_g4942.t1"/>
    </source>
</evidence>
<keyword evidence="1" id="KW-1185">Reference proteome</keyword>
<protein>
    <submittedName>
        <fullName evidence="2">Uncharacterized protein</fullName>
    </submittedName>
</protein>
<dbReference type="Proteomes" id="UP000492821">
    <property type="component" value="Unassembled WGS sequence"/>
</dbReference>
<reference evidence="2" key="2">
    <citation type="submission" date="2020-10" db="UniProtKB">
        <authorList>
            <consortium name="WormBaseParasite"/>
        </authorList>
    </citation>
    <scope>IDENTIFICATION</scope>
</reference>
<dbReference type="WBParaSite" id="Pan_g4942.t1">
    <property type="protein sequence ID" value="Pan_g4942.t1"/>
    <property type="gene ID" value="Pan_g4942"/>
</dbReference>
<accession>A0A7E4W083</accession>
<evidence type="ECO:0000313" key="1">
    <source>
        <dbReference type="Proteomes" id="UP000492821"/>
    </source>
</evidence>
<name>A0A7E4W083_PANRE</name>
<proteinExistence type="predicted"/>
<sequence length="89" mass="10027">MFALNQCNKRKTVSQRWAPTKLSLITPTPPPSARHERCPVPVNALVAPMSRPIRCIMLFGHCGDKGLDEGGRQAVCCQVRSRSFEFLWM</sequence>